<feature type="compositionally biased region" description="Basic and acidic residues" evidence="1">
    <location>
        <begin position="479"/>
        <end position="492"/>
    </location>
</feature>
<feature type="region of interest" description="Disordered" evidence="1">
    <location>
        <begin position="479"/>
        <end position="527"/>
    </location>
</feature>
<dbReference type="EMBL" id="JACAZH010000002">
    <property type="protein sequence ID" value="KAF7374139.1"/>
    <property type="molecule type" value="Genomic_DNA"/>
</dbReference>
<dbReference type="Proteomes" id="UP000623467">
    <property type="component" value="Unassembled WGS sequence"/>
</dbReference>
<evidence type="ECO:0000313" key="2">
    <source>
        <dbReference type="EMBL" id="KAF7374139.1"/>
    </source>
</evidence>
<organism evidence="2 3">
    <name type="scientific">Mycena sanguinolenta</name>
    <dbReference type="NCBI Taxonomy" id="230812"/>
    <lineage>
        <taxon>Eukaryota</taxon>
        <taxon>Fungi</taxon>
        <taxon>Dikarya</taxon>
        <taxon>Basidiomycota</taxon>
        <taxon>Agaricomycotina</taxon>
        <taxon>Agaricomycetes</taxon>
        <taxon>Agaricomycetidae</taxon>
        <taxon>Agaricales</taxon>
        <taxon>Marasmiineae</taxon>
        <taxon>Mycenaceae</taxon>
        <taxon>Mycena</taxon>
    </lineage>
</organism>
<accession>A0A8H7DG33</accession>
<keyword evidence="3" id="KW-1185">Reference proteome</keyword>
<dbReference type="OrthoDB" id="258495at2759"/>
<dbReference type="AlphaFoldDB" id="A0A8H7DG33"/>
<evidence type="ECO:0008006" key="4">
    <source>
        <dbReference type="Google" id="ProtNLM"/>
    </source>
</evidence>
<comment type="caution">
    <text evidence="2">The sequence shown here is derived from an EMBL/GenBank/DDBJ whole genome shotgun (WGS) entry which is preliminary data.</text>
</comment>
<sequence length="569" mass="63558">MFYGPRQGKKARIVKISGGTGGNGGEGGVYSGSGGPAHTHVPSAARLLTNNSAAARTVKNINNNYSAPSTAPSQFRAISMGDIDLQREIQVNPSGVVTLRRLYSAKMDRGGSDVTRTVAVYQGDGADEEWQRDIAKYMAVRHVGHVAHPNIVQLYGTASYNNIHAAVFHDDLIPIQHFLCLYKHSHLSTVYLYAFICIEFEIIHQYFWTTFRRYLSMSDCTFFIRHSNGRFCVDLVPVDYTIFHWYSSSFELSSQRGLGFLAENNSEATIINSLAVHQYHKLCYMRFSVTRNIWIHSSVALNLGSVVTSCALGRKTEEIAWLADAHLSVHCDANHIFSSLKVTNNYEDYVVLDQIHYTLSISTSAQPTPGGFLFLCPPSYFQTGKYSFRWPDCPAYWSFDPFGADRLTMEDAINCGFPTLRFFTRAQGCSWGSGVYAGLRKFHEAKGFDPDSQDVARHLSHDLYQLSIQRHIRCAHLDDKDSKNAGDRHDTSQDYTSSSEESDSAFGSTLFDPSDDEDTSEYSTDSKSADVPQLTLDTFLAEIPASRTFKLVMNVQLSLILLLAVGWVL</sequence>
<proteinExistence type="predicted"/>
<evidence type="ECO:0000313" key="3">
    <source>
        <dbReference type="Proteomes" id="UP000623467"/>
    </source>
</evidence>
<protein>
    <recommendedName>
        <fullName evidence="4">Protein kinase domain-containing protein</fullName>
    </recommendedName>
</protein>
<reference evidence="2" key="1">
    <citation type="submission" date="2020-05" db="EMBL/GenBank/DDBJ databases">
        <title>Mycena genomes resolve the evolution of fungal bioluminescence.</title>
        <authorList>
            <person name="Tsai I.J."/>
        </authorList>
    </citation>
    <scope>NUCLEOTIDE SEQUENCE</scope>
    <source>
        <strain evidence="2">160909Yilan</strain>
    </source>
</reference>
<evidence type="ECO:0000256" key="1">
    <source>
        <dbReference type="SAM" id="MobiDB-lite"/>
    </source>
</evidence>
<name>A0A8H7DG33_9AGAR</name>
<gene>
    <name evidence="2" type="ORF">MSAN_00295300</name>
</gene>